<evidence type="ECO:0000256" key="4">
    <source>
        <dbReference type="ARBA" id="ARBA00022729"/>
    </source>
</evidence>
<dbReference type="InterPro" id="IPR017853">
    <property type="entry name" value="GH"/>
</dbReference>
<dbReference type="EC" id="3.2.1.55" evidence="3"/>
<evidence type="ECO:0000256" key="3">
    <source>
        <dbReference type="ARBA" id="ARBA00012670"/>
    </source>
</evidence>
<dbReference type="Gene3D" id="3.20.20.80">
    <property type="entry name" value="Glycosidases"/>
    <property type="match status" value="1"/>
</dbReference>
<dbReference type="EMBL" id="OX459119">
    <property type="protein sequence ID" value="CAI9094735.1"/>
    <property type="molecule type" value="Genomic_DNA"/>
</dbReference>
<dbReference type="InterPro" id="IPR051563">
    <property type="entry name" value="Glycosyl_Hydrolase_51"/>
</dbReference>
<dbReference type="Pfam" id="PF22848">
    <property type="entry name" value="ASD1_dom"/>
    <property type="match status" value="1"/>
</dbReference>
<dbReference type="InterPro" id="IPR013780">
    <property type="entry name" value="Glyco_hydro_b"/>
</dbReference>
<evidence type="ECO:0000313" key="9">
    <source>
        <dbReference type="Proteomes" id="UP001161247"/>
    </source>
</evidence>
<dbReference type="InterPro" id="IPR008979">
    <property type="entry name" value="Galactose-bd-like_sf"/>
</dbReference>
<keyword evidence="5" id="KW-0378">Hydrolase</keyword>
<gene>
    <name evidence="8" type="ORF">OLC1_LOCUS5838</name>
</gene>
<name>A0AAV1CGZ9_OLDCO</name>
<dbReference type="Gene3D" id="2.60.40.1180">
    <property type="entry name" value="Golgi alpha-mannosidase II"/>
    <property type="match status" value="1"/>
</dbReference>
<evidence type="ECO:0000256" key="6">
    <source>
        <dbReference type="ARBA" id="ARBA00023180"/>
    </source>
</evidence>
<protein>
    <recommendedName>
        <fullName evidence="3">non-reducing end alpha-L-arabinofuranosidase</fullName>
        <ecNumber evidence="3">3.2.1.55</ecNumber>
    </recommendedName>
</protein>
<comment type="catalytic activity">
    <reaction evidence="1">
        <text>Hydrolysis of terminal non-reducing alpha-L-arabinofuranoside residues in alpha-L-arabinosides.</text>
        <dbReference type="EC" id="3.2.1.55"/>
    </reaction>
</comment>
<evidence type="ECO:0000313" key="8">
    <source>
        <dbReference type="EMBL" id="CAI9094735.1"/>
    </source>
</evidence>
<evidence type="ECO:0000256" key="5">
    <source>
        <dbReference type="ARBA" id="ARBA00022801"/>
    </source>
</evidence>
<dbReference type="GO" id="GO:0046556">
    <property type="term" value="F:alpha-L-arabinofuranosidase activity"/>
    <property type="evidence" value="ECO:0007669"/>
    <property type="project" value="UniProtKB-EC"/>
</dbReference>
<dbReference type="InterPro" id="IPR055235">
    <property type="entry name" value="ASD1_cat"/>
</dbReference>
<dbReference type="PANTHER" id="PTHR31776">
    <property type="entry name" value="ALPHA-L-ARABINOFURANOSIDASE 1"/>
    <property type="match status" value="1"/>
</dbReference>
<dbReference type="SMART" id="SM00813">
    <property type="entry name" value="Alpha-L-AF_C"/>
    <property type="match status" value="1"/>
</dbReference>
<dbReference type="Pfam" id="PF06964">
    <property type="entry name" value="Alpha-L-AF_C"/>
    <property type="match status" value="1"/>
</dbReference>
<dbReference type="SUPFAM" id="SSF49785">
    <property type="entry name" value="Galactose-binding domain-like"/>
    <property type="match status" value="1"/>
</dbReference>
<evidence type="ECO:0000256" key="1">
    <source>
        <dbReference type="ARBA" id="ARBA00001462"/>
    </source>
</evidence>
<dbReference type="Proteomes" id="UP001161247">
    <property type="component" value="Chromosome 2"/>
</dbReference>
<organism evidence="8 9">
    <name type="scientific">Oldenlandia corymbosa var. corymbosa</name>
    <dbReference type="NCBI Taxonomy" id="529605"/>
    <lineage>
        <taxon>Eukaryota</taxon>
        <taxon>Viridiplantae</taxon>
        <taxon>Streptophyta</taxon>
        <taxon>Embryophyta</taxon>
        <taxon>Tracheophyta</taxon>
        <taxon>Spermatophyta</taxon>
        <taxon>Magnoliopsida</taxon>
        <taxon>eudicotyledons</taxon>
        <taxon>Gunneridae</taxon>
        <taxon>Pentapetalae</taxon>
        <taxon>asterids</taxon>
        <taxon>lamiids</taxon>
        <taxon>Gentianales</taxon>
        <taxon>Rubiaceae</taxon>
        <taxon>Rubioideae</taxon>
        <taxon>Spermacoceae</taxon>
        <taxon>Hedyotis-Oldenlandia complex</taxon>
        <taxon>Oldenlandia</taxon>
    </lineage>
</organism>
<dbReference type="SUPFAM" id="SSF51445">
    <property type="entry name" value="(Trans)glycosidases"/>
    <property type="match status" value="1"/>
</dbReference>
<evidence type="ECO:0000256" key="2">
    <source>
        <dbReference type="ARBA" id="ARBA00007186"/>
    </source>
</evidence>
<keyword evidence="6" id="KW-0325">Glycoprotein</keyword>
<evidence type="ECO:0000259" key="7">
    <source>
        <dbReference type="SMART" id="SM00813"/>
    </source>
</evidence>
<dbReference type="InterPro" id="IPR010720">
    <property type="entry name" value="Alpha-L-AF_C"/>
</dbReference>
<dbReference type="GO" id="GO:0046373">
    <property type="term" value="P:L-arabinose metabolic process"/>
    <property type="evidence" value="ECO:0007669"/>
    <property type="project" value="InterPro"/>
</dbReference>
<reference evidence="8" key="1">
    <citation type="submission" date="2023-03" db="EMBL/GenBank/DDBJ databases">
        <authorList>
            <person name="Julca I."/>
        </authorList>
    </citation>
    <scope>NUCLEOTIDE SEQUENCE</scope>
</reference>
<dbReference type="PANTHER" id="PTHR31776:SF0">
    <property type="entry name" value="ALPHA-L-ARABINOFURANOSIDASE 1"/>
    <property type="match status" value="1"/>
</dbReference>
<keyword evidence="9" id="KW-1185">Reference proteome</keyword>
<accession>A0AAV1CGZ9</accession>
<dbReference type="FunFam" id="3.20.20.80:FF:000025">
    <property type="entry name" value="Alpha-L-arabinofuranosidase 1"/>
    <property type="match status" value="1"/>
</dbReference>
<proteinExistence type="inferred from homology"/>
<sequence>MNRIDKSDSNCDDERIVAYFGLLLSDISIDVLSSVVGSDDDFVGFKETIDDCVGFLVASVEESVGMFCPFKDSVNPKFNIPAYLNEENDRVILDLTDGEVVTLELGVWNVDSLYSSDSALDVNDTVLESGVEWKGVDSKGNHQSLFAIEPCGIKVEMESIMSKVVCSEPESGSKVLEKVKREPVGMMLLVDTALVKFDLDHDGEMILDDCFMPLNDVSADMMDYDFEILETDISRKCMVDYKWTKHGCIHENTCGSHFWVIVVEKYCAFPAKSGWKIAWFYFEFVLHLHDLLEPLVYNSNELHVVDDFQVFDELWDVENNARAMLKKVAAKSVDFESGLECPSDANVQLESPSLEESFDLTEEMGTVEVTNDEHYGCVYLNLDYIVTFTIAVESTGNVLSKSCPYDAYDVATRSHLLGRNSTDVRSYMNGAQLGGVPRLSCFKGNLKGVISLVYIQNFCDHECVKVNVYQNFKRHQSSYDVNLGLQIGFVSNILSCANCSTWVHSVFLPYDPGGRSTYAVPFGLIFVELVHCGSKDTLFKSLDGTVLIELNCKYVDAGLFLFLSSSITKNVGCLFAIDPGGLVHLSSAENVCSYRAIKKGYVLGIHYGDSLHSKADLEFQNREGIQWYKEGMFIASGANRSIILDVEFELLQWQTDWGQGTSAVRTWYAETPFGGTNREHSPWTRIVTCFRGGTIVCEGNAASMEVDNDTNFIWMIAWYTLGAVAVGLEAGSNFYQCCSADGMPSSTATLHVNASPSSGRKMPDNLFGVFWEEINHAGHGGVWAELVSNRGFEARDGNNKLILDPWTTVGDASSVRISTDNSSLFQKNKVALKMEVLCDKCPQGGVGISNPGFWGMNIVEKKSYNVVFYVRSQDPIDLFVTLKGSNGKNLAQQHLADDKVSNWKKIEMELKATASDTKSSLQLTTSKKGVIWFDQVSVMPQDTYKGHGFRQDLFKMAQGLKPKFFRFPGGCFVEGKNLPYALAWKDTVGPWEERPGHYNDIWNYWTDDALGHFEGLQLAEDLGALPVWVFSIGISVEGDEVDPDHVGPLIQDALDGIEFAVGDPKSKWGSVRAAMGHPKPFDLRHVAPGNEDCGKPNYNGNYQKSYDAIRKAYPNIKIISNCDGSVQPLAQPADLYDYHTYPNATDMYDQQHHFDKSPRNGAKAFVSEYAVYGKDAGMGSLLGALAESAFLMGLERNSDVVELASYAPLFTNINDKTWIPDSIYFDSWRVYATPSYYMQQFFIQSNGATYLNSALNTSDSVTASAILWQDKKNKKHLRIKVVNFGKSTVNLNISIEGLGSNSLNPSKARKIVMTSTNPMDENSFEQPTKIAPVTSKLEKAGNDMNFVLSPYSLNSFDMSL</sequence>
<feature type="domain" description="Alpha-L-arabinofuranosidase C-terminal" evidence="7">
    <location>
        <begin position="1167"/>
        <end position="1352"/>
    </location>
</feature>
<keyword evidence="4" id="KW-0732">Signal</keyword>
<comment type="similarity">
    <text evidence="2">Belongs to the glycosyl hydrolase 51 family.</text>
</comment>